<proteinExistence type="predicted"/>
<dbReference type="SUPFAM" id="SSF56672">
    <property type="entry name" value="DNA/RNA polymerases"/>
    <property type="match status" value="1"/>
</dbReference>
<reference evidence="2 3" key="1">
    <citation type="journal article" date="2024" name="BMC Genomics">
        <title>Genome assembly of redclaw crayfish (Cherax quadricarinatus) provides insights into its immune adaptation and hypoxia tolerance.</title>
        <authorList>
            <person name="Liu Z."/>
            <person name="Zheng J."/>
            <person name="Li H."/>
            <person name="Fang K."/>
            <person name="Wang S."/>
            <person name="He J."/>
            <person name="Zhou D."/>
            <person name="Weng S."/>
            <person name="Chi M."/>
            <person name="Gu Z."/>
            <person name="He J."/>
            <person name="Li F."/>
            <person name="Wang M."/>
        </authorList>
    </citation>
    <scope>NUCLEOTIDE SEQUENCE [LARGE SCALE GENOMIC DNA]</scope>
    <source>
        <strain evidence="2">ZL_2023a</strain>
    </source>
</reference>
<sequence length="541" mass="62707">MCRIFNTYFLSVFTQEDTSDIPVMINYVEQDDNKLCTIRVTSDMVLRQIDKLKPNKSPGPDELYARVLKECKEELSTPLANLFNISLQTGMVPDKWKMANVIPIFKTGDRSLASNYRPISLTSIVGKFMESIIAEAVRSHLEKHKLINESQHGFTKGRSCLTNLLTFFTKVFEEVDHGNEYDIVYMDFSKAFDRVPHQRLLRKIKAHGIGGEIFSWIEAWLTNRQQRVCINGEKSEWGSVTSGVPQGSVLGPLLFTIYINDIDEGIKSDIGKFADDTKIGRRIHSDEDIRALQEDLNRLMQWSEKWQMQFNIDKCKVLNVGQDNNHATYKLNNVDLNITDCEKDLGVLVSSNLKPRQQCISVRNKANRILGFISRSINNRSPQVVLQLYTSLVRPHLDYAAQFWSPYYRMDINSLENVQRRMTKLIPCIRNLPYEDRLRALNLHSLERRRIRGDMIEVYKWKTGINKGDVNSVLKISSLDRTRSNGFKLEKFRFRKDIGKYWFGNRVVDEWNKLPSTVIEARTLCSFKNRLDKYMSGCGWV</sequence>
<dbReference type="PANTHER" id="PTHR33332">
    <property type="entry name" value="REVERSE TRANSCRIPTASE DOMAIN-CONTAINING PROTEIN"/>
    <property type="match status" value="1"/>
</dbReference>
<dbReference type="InterPro" id="IPR000477">
    <property type="entry name" value="RT_dom"/>
</dbReference>
<accession>A0AAW0XPR3</accession>
<dbReference type="EMBL" id="JARKIK010000029">
    <property type="protein sequence ID" value="KAK8741933.1"/>
    <property type="molecule type" value="Genomic_DNA"/>
</dbReference>
<dbReference type="Proteomes" id="UP001445076">
    <property type="component" value="Unassembled WGS sequence"/>
</dbReference>
<name>A0AAW0XPR3_CHEQU</name>
<dbReference type="PROSITE" id="PS50878">
    <property type="entry name" value="RT_POL"/>
    <property type="match status" value="1"/>
</dbReference>
<protein>
    <recommendedName>
        <fullName evidence="1">Reverse transcriptase domain-containing protein</fullName>
    </recommendedName>
</protein>
<dbReference type="AlphaFoldDB" id="A0AAW0XPR3"/>
<evidence type="ECO:0000259" key="1">
    <source>
        <dbReference type="PROSITE" id="PS50878"/>
    </source>
</evidence>
<dbReference type="PRINTS" id="PR01345">
    <property type="entry name" value="CERVTRCPTASE"/>
</dbReference>
<dbReference type="CDD" id="cd01650">
    <property type="entry name" value="RT_nLTR_like"/>
    <property type="match status" value="1"/>
</dbReference>
<evidence type="ECO:0000313" key="3">
    <source>
        <dbReference type="Proteomes" id="UP001445076"/>
    </source>
</evidence>
<organism evidence="2 3">
    <name type="scientific">Cherax quadricarinatus</name>
    <name type="common">Australian red claw crayfish</name>
    <dbReference type="NCBI Taxonomy" id="27406"/>
    <lineage>
        <taxon>Eukaryota</taxon>
        <taxon>Metazoa</taxon>
        <taxon>Ecdysozoa</taxon>
        <taxon>Arthropoda</taxon>
        <taxon>Crustacea</taxon>
        <taxon>Multicrustacea</taxon>
        <taxon>Malacostraca</taxon>
        <taxon>Eumalacostraca</taxon>
        <taxon>Eucarida</taxon>
        <taxon>Decapoda</taxon>
        <taxon>Pleocyemata</taxon>
        <taxon>Astacidea</taxon>
        <taxon>Parastacoidea</taxon>
        <taxon>Parastacidae</taxon>
        <taxon>Cherax</taxon>
    </lineage>
</organism>
<gene>
    <name evidence="2" type="ORF">OTU49_002018</name>
</gene>
<dbReference type="InterPro" id="IPR043502">
    <property type="entry name" value="DNA/RNA_pol_sf"/>
</dbReference>
<evidence type="ECO:0000313" key="2">
    <source>
        <dbReference type="EMBL" id="KAK8741933.1"/>
    </source>
</evidence>
<feature type="domain" description="Reverse transcriptase" evidence="1">
    <location>
        <begin position="85"/>
        <end position="349"/>
    </location>
</feature>
<keyword evidence="3" id="KW-1185">Reference proteome</keyword>
<dbReference type="GO" id="GO:0071897">
    <property type="term" value="P:DNA biosynthetic process"/>
    <property type="evidence" value="ECO:0007669"/>
    <property type="project" value="UniProtKB-ARBA"/>
</dbReference>
<dbReference type="Pfam" id="PF00078">
    <property type="entry name" value="RVT_1"/>
    <property type="match status" value="1"/>
</dbReference>
<comment type="caution">
    <text evidence="2">The sequence shown here is derived from an EMBL/GenBank/DDBJ whole genome shotgun (WGS) entry which is preliminary data.</text>
</comment>